<reference evidence="1" key="1">
    <citation type="submission" date="2021-02" db="EMBL/GenBank/DDBJ databases">
        <authorList>
            <person name="Nowell W R."/>
        </authorList>
    </citation>
    <scope>NUCLEOTIDE SEQUENCE</scope>
</reference>
<gene>
    <name evidence="1" type="ORF">OXD698_LOCUS52966</name>
</gene>
<evidence type="ECO:0000313" key="1">
    <source>
        <dbReference type="EMBL" id="CAF4426533.1"/>
    </source>
</evidence>
<organism evidence="1 2">
    <name type="scientific">Adineta steineri</name>
    <dbReference type="NCBI Taxonomy" id="433720"/>
    <lineage>
        <taxon>Eukaryota</taxon>
        <taxon>Metazoa</taxon>
        <taxon>Spiralia</taxon>
        <taxon>Gnathifera</taxon>
        <taxon>Rotifera</taxon>
        <taxon>Eurotatoria</taxon>
        <taxon>Bdelloidea</taxon>
        <taxon>Adinetida</taxon>
        <taxon>Adinetidae</taxon>
        <taxon>Adineta</taxon>
    </lineage>
</organism>
<dbReference type="EMBL" id="CAJOAZ010029608">
    <property type="protein sequence ID" value="CAF4426533.1"/>
    <property type="molecule type" value="Genomic_DNA"/>
</dbReference>
<sequence>ENISTVVANTLPRFIKEPTNYDDVNNKLDVVEKVLDQTNTEVTHIDSSMIQKAILPETPLQGAQLRELEVFLDRVDDKHSLGNLYRTITDNGHVRWVCLEHYNTIGFNNKMLEYIRQFESIGGKFNMQRKEAILTGNLTTKHVNLFCDALKNGFTM</sequence>
<dbReference type="Proteomes" id="UP000663844">
    <property type="component" value="Unassembled WGS sequence"/>
</dbReference>
<name>A0A820QQQ6_9BILA</name>
<feature type="non-terminal residue" evidence="1">
    <location>
        <position position="156"/>
    </location>
</feature>
<feature type="non-terminal residue" evidence="1">
    <location>
        <position position="1"/>
    </location>
</feature>
<proteinExistence type="predicted"/>
<dbReference type="AlphaFoldDB" id="A0A820QQQ6"/>
<accession>A0A820QQQ6</accession>
<evidence type="ECO:0000313" key="2">
    <source>
        <dbReference type="Proteomes" id="UP000663844"/>
    </source>
</evidence>
<comment type="caution">
    <text evidence="1">The sequence shown here is derived from an EMBL/GenBank/DDBJ whole genome shotgun (WGS) entry which is preliminary data.</text>
</comment>
<protein>
    <submittedName>
        <fullName evidence="1">Uncharacterized protein</fullName>
    </submittedName>
</protein>